<proteinExistence type="predicted"/>
<protein>
    <submittedName>
        <fullName evidence="2">DUF2812 domain-containing protein</fullName>
    </submittedName>
</protein>
<organism evidence="2 3">
    <name type="scientific">Paenibacillus anaericanus</name>
    <dbReference type="NCBI Taxonomy" id="170367"/>
    <lineage>
        <taxon>Bacteria</taxon>
        <taxon>Bacillati</taxon>
        <taxon>Bacillota</taxon>
        <taxon>Bacilli</taxon>
        <taxon>Bacillales</taxon>
        <taxon>Paenibacillaceae</taxon>
        <taxon>Paenibacillus</taxon>
    </lineage>
</organism>
<keyword evidence="1" id="KW-0812">Transmembrane</keyword>
<feature type="transmembrane region" description="Helical" evidence="1">
    <location>
        <begin position="113"/>
        <end position="134"/>
    </location>
</feature>
<evidence type="ECO:0000256" key="1">
    <source>
        <dbReference type="SAM" id="Phobius"/>
    </source>
</evidence>
<dbReference type="AlphaFoldDB" id="A0A3S1BKV8"/>
<dbReference type="InterPro" id="IPR021359">
    <property type="entry name" value="DUF2812"/>
</dbReference>
<gene>
    <name evidence="2" type="ORF">EJP82_22795</name>
</gene>
<dbReference type="EMBL" id="RZNY01000027">
    <property type="protein sequence ID" value="RUT41783.1"/>
    <property type="molecule type" value="Genomic_DNA"/>
</dbReference>
<feature type="transmembrane region" description="Helical" evidence="1">
    <location>
        <begin position="170"/>
        <end position="190"/>
    </location>
</feature>
<accession>A0A3S1BKV8</accession>
<dbReference type="Proteomes" id="UP000279446">
    <property type="component" value="Unassembled WGS sequence"/>
</dbReference>
<dbReference type="RefSeq" id="WP_127194367.1">
    <property type="nucleotide sequence ID" value="NZ_RZNY01000027.1"/>
</dbReference>
<reference evidence="2 3" key="1">
    <citation type="submission" date="2018-12" db="EMBL/GenBank/DDBJ databases">
        <authorList>
            <person name="Sun L."/>
            <person name="Chen Z."/>
        </authorList>
    </citation>
    <scope>NUCLEOTIDE SEQUENCE [LARGE SCALE GENOMIC DNA]</scope>
    <source>
        <strain evidence="2 3">DSM 15890</strain>
    </source>
</reference>
<dbReference type="OrthoDB" id="8757095at2"/>
<name>A0A3S1BKV8_9BACL</name>
<keyword evidence="3" id="KW-1185">Reference proteome</keyword>
<keyword evidence="1" id="KW-1133">Transmembrane helix</keyword>
<evidence type="ECO:0000313" key="3">
    <source>
        <dbReference type="Proteomes" id="UP000279446"/>
    </source>
</evidence>
<comment type="caution">
    <text evidence="2">The sequence shown here is derived from an EMBL/GenBank/DDBJ whole genome shotgun (WGS) entry which is preliminary data.</text>
</comment>
<keyword evidence="1" id="KW-0472">Membrane</keyword>
<evidence type="ECO:0000313" key="2">
    <source>
        <dbReference type="EMBL" id="RUT41783.1"/>
    </source>
</evidence>
<dbReference type="Pfam" id="PF11193">
    <property type="entry name" value="DUF2812"/>
    <property type="match status" value="1"/>
</dbReference>
<sequence length="205" mass="24572">MRKCKFFINFDKEEQWLNDMAKQGHRFINKSSNYEFQPAKPENRLIKIDFRTFKKQADFEDYRALFEDSGWKHIAGTKKSGSQYFEKIDEHGNEDIFSDADSKAGRYQRLSKMWLTLAVFYIPILVVLILTNTVDPTALLNPKLLYFTPGLWERTGAYFWRSFLFETPFVFFRGFFWFFFPVMIILYFAFGIKANMHYQKTLEKL</sequence>